<name>A0A8S2I405_9BILA</name>
<evidence type="ECO:0000313" key="3">
    <source>
        <dbReference type="Proteomes" id="UP000682733"/>
    </source>
</evidence>
<dbReference type="Proteomes" id="UP000677228">
    <property type="component" value="Unassembled WGS sequence"/>
</dbReference>
<dbReference type="Proteomes" id="UP000682733">
    <property type="component" value="Unassembled WGS sequence"/>
</dbReference>
<gene>
    <name evidence="1" type="ORF">OVA965_LOCUS11099</name>
    <name evidence="2" type="ORF">TMI583_LOCUS11096</name>
</gene>
<feature type="non-terminal residue" evidence="2">
    <location>
        <position position="32"/>
    </location>
</feature>
<dbReference type="EMBL" id="CAJOBA010004225">
    <property type="protein sequence ID" value="CAF3706802.1"/>
    <property type="molecule type" value="Genomic_DNA"/>
</dbReference>
<accession>A0A8S2I405</accession>
<proteinExistence type="predicted"/>
<evidence type="ECO:0000313" key="2">
    <source>
        <dbReference type="EMBL" id="CAF3706802.1"/>
    </source>
</evidence>
<dbReference type="AlphaFoldDB" id="A0A8S2I405"/>
<sequence>MIKQDQLLYVPLRLKQNTKIPPQQNVTVIVPG</sequence>
<organism evidence="2 3">
    <name type="scientific">Didymodactylos carnosus</name>
    <dbReference type="NCBI Taxonomy" id="1234261"/>
    <lineage>
        <taxon>Eukaryota</taxon>
        <taxon>Metazoa</taxon>
        <taxon>Spiralia</taxon>
        <taxon>Gnathifera</taxon>
        <taxon>Rotifera</taxon>
        <taxon>Eurotatoria</taxon>
        <taxon>Bdelloidea</taxon>
        <taxon>Philodinida</taxon>
        <taxon>Philodinidae</taxon>
        <taxon>Didymodactylos</taxon>
    </lineage>
</organism>
<protein>
    <submittedName>
        <fullName evidence="2">Uncharacterized protein</fullName>
    </submittedName>
</protein>
<evidence type="ECO:0000313" key="1">
    <source>
        <dbReference type="EMBL" id="CAF0930067.1"/>
    </source>
</evidence>
<comment type="caution">
    <text evidence="2">The sequence shown here is derived from an EMBL/GenBank/DDBJ whole genome shotgun (WGS) entry which is preliminary data.</text>
</comment>
<reference evidence="2" key="1">
    <citation type="submission" date="2021-02" db="EMBL/GenBank/DDBJ databases">
        <authorList>
            <person name="Nowell W R."/>
        </authorList>
    </citation>
    <scope>NUCLEOTIDE SEQUENCE</scope>
</reference>
<dbReference type="EMBL" id="CAJNOK010004222">
    <property type="protein sequence ID" value="CAF0930067.1"/>
    <property type="molecule type" value="Genomic_DNA"/>
</dbReference>